<dbReference type="InterPro" id="IPR003352">
    <property type="entry name" value="PTS_EIIC"/>
</dbReference>
<proteinExistence type="predicted"/>
<keyword evidence="16" id="KW-1185">Reference proteome</keyword>
<dbReference type="GO" id="GO:0005886">
    <property type="term" value="C:plasma membrane"/>
    <property type="evidence" value="ECO:0007669"/>
    <property type="project" value="UniProtKB-SubCell"/>
</dbReference>
<evidence type="ECO:0000256" key="11">
    <source>
        <dbReference type="PROSITE-ProRule" id="PRU00421"/>
    </source>
</evidence>
<feature type="transmembrane region" description="Helical" evidence="12">
    <location>
        <begin position="60"/>
        <end position="85"/>
    </location>
</feature>
<dbReference type="InterPro" id="IPR036878">
    <property type="entry name" value="Glu_permease_IIB"/>
</dbReference>
<gene>
    <name evidence="15" type="ORF">B5F75_01600</name>
</gene>
<keyword evidence="2" id="KW-0813">Transport</keyword>
<dbReference type="InterPro" id="IPR018113">
    <property type="entry name" value="PTrfase_EIIB_Cys"/>
</dbReference>
<dbReference type="Gene3D" id="3.30.1360.60">
    <property type="entry name" value="Glucose permease domain IIB"/>
    <property type="match status" value="1"/>
</dbReference>
<dbReference type="CDD" id="cd00212">
    <property type="entry name" value="PTS_IIB_glc"/>
    <property type="match status" value="1"/>
</dbReference>
<dbReference type="AlphaFoldDB" id="A0A1Y4DEB4"/>
<dbReference type="PANTHER" id="PTHR30009">
    <property type="entry name" value="CYTOCHROME C-TYPE SYNTHESIS PROTEIN AND PTS TRANSMEMBRANE COMPONENT"/>
    <property type="match status" value="1"/>
</dbReference>
<evidence type="ECO:0000259" key="13">
    <source>
        <dbReference type="PROSITE" id="PS51098"/>
    </source>
</evidence>
<evidence type="ECO:0000256" key="5">
    <source>
        <dbReference type="ARBA" id="ARBA00022679"/>
    </source>
</evidence>
<evidence type="ECO:0000256" key="8">
    <source>
        <dbReference type="ARBA" id="ARBA00022777"/>
    </source>
</evidence>
<dbReference type="PROSITE" id="PS51098">
    <property type="entry name" value="PTS_EIIB_TYPE_1"/>
    <property type="match status" value="1"/>
</dbReference>
<feature type="domain" description="PTS EIIB type-1" evidence="13">
    <location>
        <begin position="481"/>
        <end position="562"/>
    </location>
</feature>
<evidence type="ECO:0000256" key="2">
    <source>
        <dbReference type="ARBA" id="ARBA00022448"/>
    </source>
</evidence>
<evidence type="ECO:0000256" key="4">
    <source>
        <dbReference type="ARBA" id="ARBA00022597"/>
    </source>
</evidence>
<dbReference type="SUPFAM" id="SSF55604">
    <property type="entry name" value="Glucose permease domain IIB"/>
    <property type="match status" value="1"/>
</dbReference>
<dbReference type="GO" id="GO:0009401">
    <property type="term" value="P:phosphoenolpyruvate-dependent sugar phosphotransferase system"/>
    <property type="evidence" value="ECO:0007669"/>
    <property type="project" value="UniProtKB-KW"/>
</dbReference>
<evidence type="ECO:0000256" key="3">
    <source>
        <dbReference type="ARBA" id="ARBA00022475"/>
    </source>
</evidence>
<evidence type="ECO:0000313" key="15">
    <source>
        <dbReference type="EMBL" id="OUO57493.1"/>
    </source>
</evidence>
<accession>A0A1Y4DEB4</accession>
<dbReference type="GO" id="GO:0090563">
    <property type="term" value="F:protein-phosphocysteine-sugar phosphotransferase activity"/>
    <property type="evidence" value="ECO:0007669"/>
    <property type="project" value="TreeGrafter"/>
</dbReference>
<dbReference type="NCBIfam" id="TIGR00826">
    <property type="entry name" value="EIIB_glc"/>
    <property type="match status" value="1"/>
</dbReference>
<keyword evidence="5" id="KW-0808">Transferase</keyword>
<evidence type="ECO:0000256" key="10">
    <source>
        <dbReference type="ARBA" id="ARBA00023136"/>
    </source>
</evidence>
<evidence type="ECO:0000256" key="7">
    <source>
        <dbReference type="ARBA" id="ARBA00022692"/>
    </source>
</evidence>
<dbReference type="PROSITE" id="PS51103">
    <property type="entry name" value="PTS_EIIC_TYPE_1"/>
    <property type="match status" value="1"/>
</dbReference>
<feature type="transmembrane region" description="Helical" evidence="12">
    <location>
        <begin position="323"/>
        <end position="340"/>
    </location>
</feature>
<feature type="domain" description="PTS EIIC type-1" evidence="14">
    <location>
        <begin position="7"/>
        <end position="436"/>
    </location>
</feature>
<evidence type="ECO:0000256" key="1">
    <source>
        <dbReference type="ARBA" id="ARBA00004651"/>
    </source>
</evidence>
<dbReference type="InterPro" id="IPR013013">
    <property type="entry name" value="PTS_EIIC_1"/>
</dbReference>
<keyword evidence="7 12" id="KW-0812">Transmembrane</keyword>
<feature type="transmembrane region" description="Helical" evidence="12">
    <location>
        <begin position="402"/>
        <end position="420"/>
    </location>
</feature>
<dbReference type="InterPro" id="IPR050429">
    <property type="entry name" value="PTS_Glucose_EIICBA"/>
</dbReference>
<keyword evidence="6" id="KW-0598">Phosphotransferase system</keyword>
<sequence length="564" mass="61424">MASSKNHKILTVIQTIGRSFFLPISILPVAGLLLGIGASFSNLSTVQQYGLESIMGAGTVLNHVFMLMSSVGNAVFANLPLLFALAVAMGMAKEEKAVAVLSAALSFIIMHVTIHELLVFSGQVLPDGKLASDVIAGTIGTTLGIQTLEMGIFGGILVGLAVACLHNRFYRIELPVVFSFFGGVRFVPIICTLAAIVLGVICFYVWPPIQRLILASGALVVKTGYYGTFIFGFMERALIPFGLHHVFYMPFWQSGLGGAMNIDGTMYYGAQNIFFAQLASHNTQHFAIEAARFMTGKYAIMMGGLMGAALAMYNTAKTNKRKLVGGLLFSAALTSFLTGITEPIEFTFLFVAPLLYVVHCVFAGLSFVLMHVFQITIGTTFSCGLIDYVLYGVMQGNDKTNWVRLLPIFVIYFVVYYYLFRWVILKWNLPTPGREADDQETKLYTKADYQAKQEKKEAAEQAAQTPAAAAPTEQSVGFERDEQMENIIAGLGGLDNMENPECCATRLRLNVKDSSKIDKALLKKAGALGVVINGNAIQVVYGPVVSVIKPKLQEYMDKKRAAGK</sequence>
<feature type="transmembrane region" description="Helical" evidence="12">
    <location>
        <begin position="290"/>
        <end position="311"/>
    </location>
</feature>
<keyword evidence="4 15" id="KW-0762">Sugar transport</keyword>
<feature type="transmembrane region" description="Helical" evidence="12">
    <location>
        <begin position="97"/>
        <end position="114"/>
    </location>
</feature>
<feature type="active site" description="Phosphocysteine intermediate; for EIIB activity" evidence="11">
    <location>
        <position position="503"/>
    </location>
</feature>
<keyword evidence="10 12" id="KW-0472">Membrane</keyword>
<dbReference type="InterPro" id="IPR001996">
    <property type="entry name" value="PTS_IIB_1"/>
</dbReference>
<comment type="subcellular location">
    <subcellularLocation>
        <location evidence="1">Cell membrane</location>
        <topology evidence="1">Multi-pass membrane protein</topology>
    </subcellularLocation>
</comment>
<evidence type="ECO:0000256" key="6">
    <source>
        <dbReference type="ARBA" id="ARBA00022683"/>
    </source>
</evidence>
<dbReference type="Pfam" id="PF02378">
    <property type="entry name" value="PTS_EIIC"/>
    <property type="match status" value="1"/>
</dbReference>
<dbReference type="Proteomes" id="UP000196368">
    <property type="component" value="Unassembled WGS sequence"/>
</dbReference>
<evidence type="ECO:0000259" key="14">
    <source>
        <dbReference type="PROSITE" id="PS51103"/>
    </source>
</evidence>
<comment type="caution">
    <text evidence="15">The sequence shown here is derived from an EMBL/GenBank/DDBJ whole genome shotgun (WGS) entry which is preliminary data.</text>
</comment>
<feature type="transmembrane region" description="Helical" evidence="12">
    <location>
        <begin position="134"/>
        <end position="165"/>
    </location>
</feature>
<keyword evidence="9 12" id="KW-1133">Transmembrane helix</keyword>
<feature type="transmembrane region" description="Helical" evidence="12">
    <location>
        <begin position="246"/>
        <end position="270"/>
    </location>
</feature>
<feature type="transmembrane region" description="Helical" evidence="12">
    <location>
        <begin position="186"/>
        <end position="206"/>
    </location>
</feature>
<feature type="transmembrane region" description="Helical" evidence="12">
    <location>
        <begin position="346"/>
        <end position="365"/>
    </location>
</feature>
<reference evidence="16" key="1">
    <citation type="submission" date="2017-04" db="EMBL/GenBank/DDBJ databases">
        <title>Function of individual gut microbiota members based on whole genome sequencing of pure cultures obtained from chicken caecum.</title>
        <authorList>
            <person name="Medvecky M."/>
            <person name="Cejkova D."/>
            <person name="Polansky O."/>
            <person name="Karasova D."/>
            <person name="Kubasova T."/>
            <person name="Cizek A."/>
            <person name="Rychlik I."/>
        </authorList>
    </citation>
    <scope>NUCLEOTIDE SEQUENCE [LARGE SCALE GENOMIC DNA]</scope>
    <source>
        <strain evidence="16">An273</strain>
    </source>
</reference>
<dbReference type="GO" id="GO:0016301">
    <property type="term" value="F:kinase activity"/>
    <property type="evidence" value="ECO:0007669"/>
    <property type="project" value="UniProtKB-KW"/>
</dbReference>
<name>A0A1Y4DEB4_9BACT</name>
<dbReference type="GO" id="GO:0008982">
    <property type="term" value="F:protein-N(PI)-phosphohistidine-sugar phosphotransferase activity"/>
    <property type="evidence" value="ECO:0007669"/>
    <property type="project" value="InterPro"/>
</dbReference>
<keyword evidence="8" id="KW-0418">Kinase</keyword>
<dbReference type="Pfam" id="PF00367">
    <property type="entry name" value="PTS_EIIB"/>
    <property type="match status" value="1"/>
</dbReference>
<dbReference type="RefSeq" id="WP_087286918.1">
    <property type="nucleotide sequence ID" value="NZ_NFJD01000001.1"/>
</dbReference>
<evidence type="ECO:0000256" key="12">
    <source>
        <dbReference type="SAM" id="Phobius"/>
    </source>
</evidence>
<keyword evidence="3" id="KW-1003">Cell membrane</keyword>
<dbReference type="OrthoDB" id="9764327at2"/>
<dbReference type="EMBL" id="NFJD01000001">
    <property type="protein sequence ID" value="OUO57493.1"/>
    <property type="molecule type" value="Genomic_DNA"/>
</dbReference>
<protein>
    <submittedName>
        <fullName evidence="15">PTS glucose transporter subunit IIB</fullName>
    </submittedName>
</protein>
<dbReference type="PANTHER" id="PTHR30009:SF24">
    <property type="entry name" value="PTS SYSTEM, IIBC COMPONENT"/>
    <property type="match status" value="1"/>
</dbReference>
<evidence type="ECO:0000313" key="16">
    <source>
        <dbReference type="Proteomes" id="UP000196368"/>
    </source>
</evidence>
<organism evidence="15 16">
    <name type="scientific">Candidatus Avelusimicrobium gallicola</name>
    <dbReference type="NCBI Taxonomy" id="2562704"/>
    <lineage>
        <taxon>Bacteria</taxon>
        <taxon>Pseudomonadati</taxon>
        <taxon>Elusimicrobiota</taxon>
        <taxon>Elusimicrobia</taxon>
        <taxon>Elusimicrobiales</taxon>
        <taxon>Elusimicrobiaceae</taxon>
        <taxon>Candidatus Avelusimicrobium</taxon>
    </lineage>
</organism>
<dbReference type="PROSITE" id="PS01035">
    <property type="entry name" value="PTS_EIIB_TYPE_1_CYS"/>
    <property type="match status" value="1"/>
</dbReference>
<feature type="transmembrane region" description="Helical" evidence="12">
    <location>
        <begin position="20"/>
        <end position="40"/>
    </location>
</feature>
<evidence type="ECO:0000256" key="9">
    <source>
        <dbReference type="ARBA" id="ARBA00022989"/>
    </source>
</evidence>
<feature type="transmembrane region" description="Helical" evidence="12">
    <location>
        <begin position="212"/>
        <end position="234"/>
    </location>
</feature>